<dbReference type="RefSeq" id="WP_099307873.1">
    <property type="nucleotide sequence ID" value="NZ_PDVP01000014.1"/>
</dbReference>
<evidence type="ECO:0000259" key="4">
    <source>
        <dbReference type="PROSITE" id="PS50995"/>
    </source>
</evidence>
<dbReference type="PROSITE" id="PS50995">
    <property type="entry name" value="HTH_MARR_2"/>
    <property type="match status" value="1"/>
</dbReference>
<dbReference type="PRINTS" id="PR00598">
    <property type="entry name" value="HTHMARR"/>
</dbReference>
<dbReference type="SMART" id="SM00347">
    <property type="entry name" value="HTH_MARR"/>
    <property type="match status" value="1"/>
</dbReference>
<dbReference type="Pfam" id="PF01047">
    <property type="entry name" value="MarR"/>
    <property type="match status" value="1"/>
</dbReference>
<keyword evidence="2" id="KW-0238">DNA-binding</keyword>
<dbReference type="GO" id="GO:0003700">
    <property type="term" value="F:DNA-binding transcription factor activity"/>
    <property type="evidence" value="ECO:0007669"/>
    <property type="project" value="InterPro"/>
</dbReference>
<reference evidence="5 6" key="1">
    <citation type="submission" date="2017-10" db="EMBL/GenBank/DDBJ databases">
        <title>Sedimentibacterium mangrovi gen. nov., sp. nov., a novel member of family Phyllobacteriacea isolated from mangrove sediment.</title>
        <authorList>
            <person name="Liao H."/>
            <person name="Tian Y."/>
        </authorList>
    </citation>
    <scope>NUCLEOTIDE SEQUENCE [LARGE SCALE GENOMIC DNA]</scope>
    <source>
        <strain evidence="5 6">X9-2-2</strain>
    </source>
</reference>
<evidence type="ECO:0000313" key="6">
    <source>
        <dbReference type="Proteomes" id="UP000221168"/>
    </source>
</evidence>
<sequence length="159" mass="17334">MEDRVQATLIALRRILRATEFNARALAKATGLTVPQLIVLEIVARHDRVTPKTIAGQAGVGQATATTLIDKLERSGLVARTRGQRDKRIVWVSVTEEGRTVLDAAPDPLQRIFARQFADLPDWEQAMVLSVLERVGDMLNAGEIDASPVLDVGAIVSKD</sequence>
<organism evidence="5 6">
    <name type="scientific">Zhengella mangrovi</name>
    <dbReference type="NCBI Taxonomy" id="1982044"/>
    <lineage>
        <taxon>Bacteria</taxon>
        <taxon>Pseudomonadati</taxon>
        <taxon>Pseudomonadota</taxon>
        <taxon>Alphaproteobacteria</taxon>
        <taxon>Hyphomicrobiales</taxon>
        <taxon>Notoacmeibacteraceae</taxon>
        <taxon>Zhengella</taxon>
    </lineage>
</organism>
<evidence type="ECO:0000256" key="3">
    <source>
        <dbReference type="ARBA" id="ARBA00023163"/>
    </source>
</evidence>
<dbReference type="AlphaFoldDB" id="A0A2G1QJG8"/>
<keyword evidence="1" id="KW-0805">Transcription regulation</keyword>
<dbReference type="OrthoDB" id="8447118at2"/>
<dbReference type="GO" id="GO:0003677">
    <property type="term" value="F:DNA binding"/>
    <property type="evidence" value="ECO:0007669"/>
    <property type="project" value="UniProtKB-KW"/>
</dbReference>
<dbReference type="PANTHER" id="PTHR42756">
    <property type="entry name" value="TRANSCRIPTIONAL REGULATOR, MARR"/>
    <property type="match status" value="1"/>
</dbReference>
<keyword evidence="3" id="KW-0804">Transcription</keyword>
<feature type="domain" description="HTH marR-type" evidence="4">
    <location>
        <begin position="2"/>
        <end position="137"/>
    </location>
</feature>
<evidence type="ECO:0000313" key="5">
    <source>
        <dbReference type="EMBL" id="PHP65601.1"/>
    </source>
</evidence>
<dbReference type="InterPro" id="IPR000835">
    <property type="entry name" value="HTH_MarR-typ"/>
</dbReference>
<dbReference type="Gene3D" id="1.10.10.10">
    <property type="entry name" value="Winged helix-like DNA-binding domain superfamily/Winged helix DNA-binding domain"/>
    <property type="match status" value="1"/>
</dbReference>
<dbReference type="Proteomes" id="UP000221168">
    <property type="component" value="Unassembled WGS sequence"/>
</dbReference>
<name>A0A2G1QJG8_9HYPH</name>
<dbReference type="EMBL" id="PDVP01000014">
    <property type="protein sequence ID" value="PHP65601.1"/>
    <property type="molecule type" value="Genomic_DNA"/>
</dbReference>
<protein>
    <submittedName>
        <fullName evidence="5">MarR family transcriptional regulator</fullName>
    </submittedName>
</protein>
<proteinExistence type="predicted"/>
<evidence type="ECO:0000256" key="2">
    <source>
        <dbReference type="ARBA" id="ARBA00023125"/>
    </source>
</evidence>
<dbReference type="PANTHER" id="PTHR42756:SF1">
    <property type="entry name" value="TRANSCRIPTIONAL REPRESSOR OF EMRAB OPERON"/>
    <property type="match status" value="1"/>
</dbReference>
<dbReference type="SUPFAM" id="SSF46785">
    <property type="entry name" value="Winged helix' DNA-binding domain"/>
    <property type="match status" value="1"/>
</dbReference>
<gene>
    <name evidence="5" type="ORF">CSC94_18585</name>
</gene>
<dbReference type="InterPro" id="IPR036388">
    <property type="entry name" value="WH-like_DNA-bd_sf"/>
</dbReference>
<comment type="caution">
    <text evidence="5">The sequence shown here is derived from an EMBL/GenBank/DDBJ whole genome shotgun (WGS) entry which is preliminary data.</text>
</comment>
<evidence type="ECO:0000256" key="1">
    <source>
        <dbReference type="ARBA" id="ARBA00023015"/>
    </source>
</evidence>
<accession>A0A2G1QJG8</accession>
<keyword evidence="6" id="KW-1185">Reference proteome</keyword>
<dbReference type="InterPro" id="IPR036390">
    <property type="entry name" value="WH_DNA-bd_sf"/>
</dbReference>